<dbReference type="RefSeq" id="WP_141196528.1">
    <property type="nucleotide sequence ID" value="NZ_CP041186.1"/>
</dbReference>
<reference evidence="2 3" key="1">
    <citation type="submission" date="2019-06" db="EMBL/GenBank/DDBJ databases">
        <title>Persicimonas caeni gen. nov., sp. nov., a predatory bacterium isolated from solar saltern.</title>
        <authorList>
            <person name="Wang S."/>
        </authorList>
    </citation>
    <scope>NUCLEOTIDE SEQUENCE [LARGE SCALE GENOMIC DNA]</scope>
    <source>
        <strain evidence="2 3">YN101</strain>
    </source>
</reference>
<organism evidence="2 3">
    <name type="scientific">Persicimonas caeni</name>
    <dbReference type="NCBI Taxonomy" id="2292766"/>
    <lineage>
        <taxon>Bacteria</taxon>
        <taxon>Deltaproteobacteria</taxon>
        <taxon>Bradymonadales</taxon>
        <taxon>Bradymonadaceae</taxon>
        <taxon>Persicimonas</taxon>
    </lineage>
</organism>
<accession>A0A4Y6PNY6</accession>
<proteinExistence type="predicted"/>
<name>A0A4Y6PNY6_PERCE</name>
<dbReference type="Proteomes" id="UP000315995">
    <property type="component" value="Chromosome"/>
</dbReference>
<keyword evidence="3" id="KW-1185">Reference proteome</keyword>
<evidence type="ECO:0000313" key="3">
    <source>
        <dbReference type="Proteomes" id="UP000315995"/>
    </source>
</evidence>
<feature type="compositionally biased region" description="Low complexity" evidence="1">
    <location>
        <begin position="215"/>
        <end position="225"/>
    </location>
</feature>
<protein>
    <submittedName>
        <fullName evidence="2">Tetratricopeptide repeat protein</fullName>
    </submittedName>
</protein>
<feature type="region of interest" description="Disordered" evidence="1">
    <location>
        <begin position="194"/>
        <end position="275"/>
    </location>
</feature>
<evidence type="ECO:0000256" key="1">
    <source>
        <dbReference type="SAM" id="MobiDB-lite"/>
    </source>
</evidence>
<dbReference type="OrthoDB" id="5479674at2"/>
<evidence type="ECO:0000313" key="2">
    <source>
        <dbReference type="EMBL" id="QDG50032.1"/>
    </source>
</evidence>
<feature type="compositionally biased region" description="Pro residues" evidence="1">
    <location>
        <begin position="226"/>
        <end position="237"/>
    </location>
</feature>
<accession>A0A5B8Y4C4</accession>
<dbReference type="Gene3D" id="1.25.40.10">
    <property type="entry name" value="Tetratricopeptide repeat domain"/>
    <property type="match status" value="1"/>
</dbReference>
<dbReference type="AlphaFoldDB" id="A0A4Y6PNY6"/>
<dbReference type="EMBL" id="CP041186">
    <property type="protein sequence ID" value="QDG50032.1"/>
    <property type="molecule type" value="Genomic_DNA"/>
</dbReference>
<gene>
    <name evidence="2" type="ORF">FIV42_04545</name>
</gene>
<feature type="compositionally biased region" description="Low complexity" evidence="1">
    <location>
        <begin position="246"/>
        <end position="267"/>
    </location>
</feature>
<dbReference type="SUPFAM" id="SSF48452">
    <property type="entry name" value="TPR-like"/>
    <property type="match status" value="1"/>
</dbReference>
<dbReference type="InterPro" id="IPR011990">
    <property type="entry name" value="TPR-like_helical_dom_sf"/>
</dbReference>
<sequence>MLQSINHGWHELSQGNVDAAEPIFRSHLNDHPDSVEALRGLARVALHRGDTAHAETLAQRAHSIDSTADVKLLLGEILGAQGKRREAEQLLTQAVAFHTSDSYALALLGEQKIRQGRWDEGTQDFIEALSNDADGDGFRHLQKVLADLVDAYVAGRIPEQDAMKFVNRLDYSVPKTGPEMQSFFGEARRAINSGRSINRRQHAPEQTLPTSVRQAARGASTGAPSPAAPQSPPPQSQRPPEKRQTRAPQQRRPSAPRQQRPRSSNSSGTKQPGVDANQKDLQAIIQHERSLNQDLVAGLAEMGPPEWPSKAGYDSIDTVPPISLDRGSVLGESGGIDMRDFRITDGDLLSEIFLERCLRNLLVATQKNKATTIVLRPESIWQMEINCRDGLLDDLRPLSPLYKDRAGFENFRQLAFGMFIGECLAKTYDGAWTYETPASESYLEIGNMILEPFDLVARWMAAADKDDVDLDMLARQGHQASQQSTSMTIASDHIDPTRELSRDALPAKLAEMWALYRFNLSDTAFSHVASTIEVVESEDRFILFRIGAKWVPEFARGPQGAGIGYDDTVGMAYLRQSGQFLPLASRKGLARLLEICFDKLDKHSARRAIELLTDFHCPSWWVAANDPEAAKLSQKVGTQVNSPRFERQHSAKTLVISGVSSQGPVQWRLTHDPHQVVPWQLDLQR</sequence>
<dbReference type="Pfam" id="PF13432">
    <property type="entry name" value="TPR_16"/>
    <property type="match status" value="1"/>
</dbReference>